<evidence type="ECO:0000313" key="1">
    <source>
        <dbReference type="EMBL" id="KAJ1931307.1"/>
    </source>
</evidence>
<gene>
    <name evidence="1" type="ORF">FBU59_006758</name>
</gene>
<keyword evidence="2" id="KW-1185">Reference proteome</keyword>
<proteinExistence type="predicted"/>
<reference evidence="1" key="1">
    <citation type="submission" date="2022-07" db="EMBL/GenBank/DDBJ databases">
        <title>Phylogenomic reconstructions and comparative analyses of Kickxellomycotina fungi.</title>
        <authorList>
            <person name="Reynolds N.K."/>
            <person name="Stajich J.E."/>
            <person name="Barry K."/>
            <person name="Grigoriev I.V."/>
            <person name="Crous P."/>
            <person name="Smith M.E."/>
        </authorList>
    </citation>
    <scope>NUCLEOTIDE SEQUENCE</scope>
    <source>
        <strain evidence="1">NRRL 5244</strain>
    </source>
</reference>
<dbReference type="Proteomes" id="UP001150603">
    <property type="component" value="Unassembled WGS sequence"/>
</dbReference>
<feature type="non-terminal residue" evidence="1">
    <location>
        <position position="1"/>
    </location>
</feature>
<comment type="caution">
    <text evidence="1">The sequence shown here is derived from an EMBL/GenBank/DDBJ whole genome shotgun (WGS) entry which is preliminary data.</text>
</comment>
<name>A0ACC1IZ45_9FUNG</name>
<evidence type="ECO:0000313" key="2">
    <source>
        <dbReference type="Proteomes" id="UP001150603"/>
    </source>
</evidence>
<protein>
    <submittedName>
        <fullName evidence="1">Uncharacterized protein</fullName>
    </submittedName>
</protein>
<dbReference type="EMBL" id="JANBPW010006070">
    <property type="protein sequence ID" value="KAJ1931307.1"/>
    <property type="molecule type" value="Genomic_DNA"/>
</dbReference>
<organism evidence="1 2">
    <name type="scientific">Linderina macrospora</name>
    <dbReference type="NCBI Taxonomy" id="4868"/>
    <lineage>
        <taxon>Eukaryota</taxon>
        <taxon>Fungi</taxon>
        <taxon>Fungi incertae sedis</taxon>
        <taxon>Zoopagomycota</taxon>
        <taxon>Kickxellomycotina</taxon>
        <taxon>Kickxellomycetes</taxon>
        <taxon>Kickxellales</taxon>
        <taxon>Kickxellaceae</taxon>
        <taxon>Linderina</taxon>
    </lineage>
</organism>
<sequence>LSVNDDILKKAKTITVSTASLTAGQTLITAGWGQSNNDNSAQSSQLMYAGLVTADEDTCKKGAGDWNGQNGRYVCTSYSTAPGIGTCFGDSGGPLLLNSGSGYTLMGVVSFDVNTKDSSNTRCAQDGNVSYFTRVSSYLSFISGQTGISDATLVGTSSPVHHSSENSTSTSDNSSDKSSNNSDSSTSDSGDKKDSDKKDSDKDSDSKDSSVKDSSATVSNGKTTDKTVSGGHASTDASGSDDGASDDGEESGSTGASKKSSGAKPSGAKSSSGTKASGSAAADSQGNAASIVTAGSASLVLAVLAMLF</sequence>
<accession>A0ACC1IZ45</accession>